<proteinExistence type="predicted"/>
<evidence type="ECO:0000256" key="1">
    <source>
        <dbReference type="SAM" id="MobiDB-lite"/>
    </source>
</evidence>
<sequence>MPVTSSNAAAGSITGAPRRQYVSIQPFNVDFYTYTTSTNFVNGQYATTGSLSQVSGANSYTCPEGRVLRENGKKLFPDANPGVPTFMVGVYDSTTFLSGFIDPNSRRFQPQSTDLPTYLPNPVDSQGQETTDLGPGVYTRGQVRVTREGAIQYYEDISGQPYAGIYTDGELYPYIEAGRETILPGGGQVYDYAGLDGLTGNVYYTGLLLPRQPSGQGFSVQSLSSGVDNACSTFNKLLRYNPYVMVTRKSTDGGIGTTSTGQLSYTITNTSTLTITSSNPNDRYTCNYFLIGNYD</sequence>
<name>A0A6C0KXR4_9ZZZZ</name>
<dbReference type="EMBL" id="MN740993">
    <property type="protein sequence ID" value="QHU21916.1"/>
    <property type="molecule type" value="Genomic_DNA"/>
</dbReference>
<feature type="region of interest" description="Disordered" evidence="1">
    <location>
        <begin position="112"/>
        <end position="135"/>
    </location>
</feature>
<reference evidence="2" key="1">
    <citation type="journal article" date="2020" name="Nature">
        <title>Giant virus diversity and host interactions through global metagenomics.</title>
        <authorList>
            <person name="Schulz F."/>
            <person name="Roux S."/>
            <person name="Paez-Espino D."/>
            <person name="Jungbluth S."/>
            <person name="Walsh D.A."/>
            <person name="Denef V.J."/>
            <person name="McMahon K.D."/>
            <person name="Konstantinidis K.T."/>
            <person name="Eloe-Fadrosh E.A."/>
            <person name="Kyrpides N.C."/>
            <person name="Woyke T."/>
        </authorList>
    </citation>
    <scope>NUCLEOTIDE SEQUENCE</scope>
    <source>
        <strain evidence="2">GVMAG-S-3300013286-35</strain>
    </source>
</reference>
<accession>A0A6C0KXR4</accession>
<dbReference type="AlphaFoldDB" id="A0A6C0KXR4"/>
<evidence type="ECO:0000313" key="2">
    <source>
        <dbReference type="EMBL" id="QHU21916.1"/>
    </source>
</evidence>
<protein>
    <submittedName>
        <fullName evidence="2">Uncharacterized protein</fullName>
    </submittedName>
</protein>
<organism evidence="2">
    <name type="scientific">viral metagenome</name>
    <dbReference type="NCBI Taxonomy" id="1070528"/>
    <lineage>
        <taxon>unclassified sequences</taxon>
        <taxon>metagenomes</taxon>
        <taxon>organismal metagenomes</taxon>
    </lineage>
</organism>